<name>A0ABD0M5D9_9CAEN</name>
<accession>A0ABD0M5D9</accession>
<dbReference type="Proteomes" id="UP001519460">
    <property type="component" value="Unassembled WGS sequence"/>
</dbReference>
<evidence type="ECO:0000256" key="1">
    <source>
        <dbReference type="SAM" id="MobiDB-lite"/>
    </source>
</evidence>
<feature type="compositionally biased region" description="Basic and acidic residues" evidence="1">
    <location>
        <begin position="84"/>
        <end position="101"/>
    </location>
</feature>
<gene>
    <name evidence="2" type="ORF">BaRGS_00002197</name>
</gene>
<feature type="region of interest" description="Disordered" evidence="1">
    <location>
        <begin position="68"/>
        <end position="101"/>
    </location>
</feature>
<evidence type="ECO:0000313" key="2">
    <source>
        <dbReference type="EMBL" id="KAK7506722.1"/>
    </source>
</evidence>
<proteinExistence type="predicted"/>
<dbReference type="AlphaFoldDB" id="A0ABD0M5D9"/>
<reference evidence="2 3" key="1">
    <citation type="journal article" date="2023" name="Sci. Data">
        <title>Genome assembly of the Korean intertidal mud-creeper Batillaria attramentaria.</title>
        <authorList>
            <person name="Patra A.K."/>
            <person name="Ho P.T."/>
            <person name="Jun S."/>
            <person name="Lee S.J."/>
            <person name="Kim Y."/>
            <person name="Won Y.J."/>
        </authorList>
    </citation>
    <scope>NUCLEOTIDE SEQUENCE [LARGE SCALE GENOMIC DNA]</scope>
    <source>
        <strain evidence="2">Wonlab-2016</strain>
    </source>
</reference>
<dbReference type="EMBL" id="JACVVK020000006">
    <property type="protein sequence ID" value="KAK7506722.1"/>
    <property type="molecule type" value="Genomic_DNA"/>
</dbReference>
<organism evidence="2 3">
    <name type="scientific">Batillaria attramentaria</name>
    <dbReference type="NCBI Taxonomy" id="370345"/>
    <lineage>
        <taxon>Eukaryota</taxon>
        <taxon>Metazoa</taxon>
        <taxon>Spiralia</taxon>
        <taxon>Lophotrochozoa</taxon>
        <taxon>Mollusca</taxon>
        <taxon>Gastropoda</taxon>
        <taxon>Caenogastropoda</taxon>
        <taxon>Sorbeoconcha</taxon>
        <taxon>Cerithioidea</taxon>
        <taxon>Batillariidae</taxon>
        <taxon>Batillaria</taxon>
    </lineage>
</organism>
<protein>
    <submittedName>
        <fullName evidence="2">Uncharacterized protein</fullName>
    </submittedName>
</protein>
<comment type="caution">
    <text evidence="2">The sequence shown here is derived from an EMBL/GenBank/DDBJ whole genome shotgun (WGS) entry which is preliminary data.</text>
</comment>
<evidence type="ECO:0000313" key="3">
    <source>
        <dbReference type="Proteomes" id="UP001519460"/>
    </source>
</evidence>
<keyword evidence="3" id="KW-1185">Reference proteome</keyword>
<sequence>MPILKGGPEAIAKRMAMFDHSVSEAGVVALLSARHGAARYKFQRTYTNPSRVDDPSLDSAWRAPEAATASGAVKKAANRGARHSLHDDLSTLGAMKDRDQQ</sequence>